<reference evidence="1" key="1">
    <citation type="submission" date="2022-08" db="EMBL/GenBank/DDBJ databases">
        <authorList>
            <person name="Zhang D."/>
        </authorList>
    </citation>
    <scope>NUCLEOTIDE SEQUENCE</scope>
    <source>
        <strain evidence="1">XJ19-11</strain>
    </source>
</reference>
<gene>
    <name evidence="1" type="ORF">NU887_18965</name>
</gene>
<proteinExistence type="predicted"/>
<organism evidence="1 2">
    <name type="scientific">Aquiflexum gelatinilyticum</name>
    <dbReference type="NCBI Taxonomy" id="2961943"/>
    <lineage>
        <taxon>Bacteria</taxon>
        <taxon>Pseudomonadati</taxon>
        <taxon>Bacteroidota</taxon>
        <taxon>Cytophagia</taxon>
        <taxon>Cytophagales</taxon>
        <taxon>Cyclobacteriaceae</taxon>
        <taxon>Aquiflexum</taxon>
    </lineage>
</organism>
<evidence type="ECO:0000313" key="1">
    <source>
        <dbReference type="EMBL" id="MCR9017124.1"/>
    </source>
</evidence>
<dbReference type="RefSeq" id="WP_258424967.1">
    <property type="nucleotide sequence ID" value="NZ_JANSUY010000024.1"/>
</dbReference>
<dbReference type="EMBL" id="JANSUY010000024">
    <property type="protein sequence ID" value="MCR9017124.1"/>
    <property type="molecule type" value="Genomic_DNA"/>
</dbReference>
<dbReference type="InterPro" id="IPR019239">
    <property type="entry name" value="VapB_antitoxin"/>
</dbReference>
<keyword evidence="2" id="KW-1185">Reference proteome</keyword>
<dbReference type="Proteomes" id="UP001142175">
    <property type="component" value="Unassembled WGS sequence"/>
</dbReference>
<evidence type="ECO:0000313" key="2">
    <source>
        <dbReference type="Proteomes" id="UP001142175"/>
    </source>
</evidence>
<sequence>MRTNIEIDEKLMNEILQKTSIKTKKEVVDTALREFLRKIKLQELADLRGKIKWEGNLEEMRSI</sequence>
<accession>A0A9X2P695</accession>
<dbReference type="AlphaFoldDB" id="A0A9X2P695"/>
<protein>
    <submittedName>
        <fullName evidence="1">Type II toxin-antitoxin system VapB family antitoxin</fullName>
    </submittedName>
</protein>
<comment type="caution">
    <text evidence="1">The sequence shown here is derived from an EMBL/GenBank/DDBJ whole genome shotgun (WGS) entry which is preliminary data.</text>
</comment>
<name>A0A9X2P695_9BACT</name>
<dbReference type="Pfam" id="PF09957">
    <property type="entry name" value="VapB_antitoxin"/>
    <property type="match status" value="1"/>
</dbReference>